<evidence type="ECO:0000313" key="2">
    <source>
        <dbReference type="EMBL" id="MDH0970465.1"/>
    </source>
</evidence>
<protein>
    <submittedName>
        <fullName evidence="2">Glycosyltransferase family 25 protein</fullName>
    </submittedName>
</protein>
<sequence>MKIYLISLELDSQRRLKIVHSFPKNYPKMQWIKAVNGKDLAAKEYFFYIQKYLKVNKKLLTPSEVGCTLSHLTALENFLKTDDKYALIIEDDILGEDKDIDYLKSLMKKIDFSGVLLCGGQDGLNYWKYVLAKKDIDEVYHISKFSIKFLSRTCCYVVSRDFAEYLLKFHEKNLSLADDWYKILRKTSYSFLYLDILSHPIDLSNSHIESERSKFYEKSSFKRILEQGIFWKVYNRIRNDTVAFLLMLLGFKKIK</sequence>
<evidence type="ECO:0000313" key="3">
    <source>
        <dbReference type="Proteomes" id="UP001159915"/>
    </source>
</evidence>
<gene>
    <name evidence="2" type="ORF">N5C10_14870</name>
</gene>
<comment type="caution">
    <text evidence="2">The sequence shown here is derived from an EMBL/GenBank/DDBJ whole genome shotgun (WGS) entry which is preliminary data.</text>
</comment>
<feature type="domain" description="Glycosyl transferase family 25" evidence="1">
    <location>
        <begin position="2"/>
        <end position="172"/>
    </location>
</feature>
<dbReference type="RefSeq" id="WP_279670819.1">
    <property type="nucleotide sequence ID" value="NZ_JAOCBE010000001.1"/>
</dbReference>
<evidence type="ECO:0000259" key="1">
    <source>
        <dbReference type="Pfam" id="PF01755"/>
    </source>
</evidence>
<dbReference type="Proteomes" id="UP001159915">
    <property type="component" value="Unassembled WGS sequence"/>
</dbReference>
<dbReference type="EMBL" id="JAOCBE010000001">
    <property type="protein sequence ID" value="MDH0970465.1"/>
    <property type="molecule type" value="Genomic_DNA"/>
</dbReference>
<accession>A0AA42MXE6</accession>
<dbReference type="Pfam" id="PF01755">
    <property type="entry name" value="Glyco_transf_25"/>
    <property type="match status" value="1"/>
</dbReference>
<organism evidence="2 3">
    <name type="scientific">Acinetobacter johnsonii</name>
    <dbReference type="NCBI Taxonomy" id="40214"/>
    <lineage>
        <taxon>Bacteria</taxon>
        <taxon>Pseudomonadati</taxon>
        <taxon>Pseudomonadota</taxon>
        <taxon>Gammaproteobacteria</taxon>
        <taxon>Moraxellales</taxon>
        <taxon>Moraxellaceae</taxon>
        <taxon>Acinetobacter</taxon>
    </lineage>
</organism>
<proteinExistence type="predicted"/>
<dbReference type="CDD" id="cd06532">
    <property type="entry name" value="Glyco_transf_25"/>
    <property type="match status" value="1"/>
</dbReference>
<dbReference type="AlphaFoldDB" id="A0AA42MXE6"/>
<name>A0AA42MXE6_ACIJO</name>
<dbReference type="InterPro" id="IPR002654">
    <property type="entry name" value="Glyco_trans_25"/>
</dbReference>
<reference evidence="2" key="1">
    <citation type="submission" date="2022-09" db="EMBL/GenBank/DDBJ databases">
        <title>Intensive care unit water sources are persistently colonized with multi-drug resistant bacteria and are the site of extensive horizontal gene transfer of antibiotic resistance genes.</title>
        <authorList>
            <person name="Diorio-Toth L."/>
        </authorList>
    </citation>
    <scope>NUCLEOTIDE SEQUENCE</scope>
    <source>
        <strain evidence="2">GD03920</strain>
    </source>
</reference>